<keyword evidence="3" id="KW-1185">Reference proteome</keyword>
<name>A0ABX5QIN3_9MICO</name>
<dbReference type="RefSeq" id="WP_128387537.1">
    <property type="nucleotide sequence ID" value="NZ_CP035037.1"/>
</dbReference>
<evidence type="ECO:0000256" key="1">
    <source>
        <dbReference type="SAM" id="MobiDB-lite"/>
    </source>
</evidence>
<feature type="compositionally biased region" description="Low complexity" evidence="1">
    <location>
        <begin position="133"/>
        <end position="172"/>
    </location>
</feature>
<organism evidence="2 3">
    <name type="scientific">Leucobacter muris</name>
    <dbReference type="NCBI Taxonomy" id="1935379"/>
    <lineage>
        <taxon>Bacteria</taxon>
        <taxon>Bacillati</taxon>
        <taxon>Actinomycetota</taxon>
        <taxon>Actinomycetes</taxon>
        <taxon>Micrococcales</taxon>
        <taxon>Microbacteriaceae</taxon>
        <taxon>Leucobacter</taxon>
    </lineage>
</organism>
<protein>
    <submittedName>
        <fullName evidence="2">Uncharacterized protein</fullName>
    </submittedName>
</protein>
<evidence type="ECO:0000313" key="2">
    <source>
        <dbReference type="EMBL" id="QAB18795.1"/>
    </source>
</evidence>
<gene>
    <name evidence="2" type="ORF">Leucomu_13535</name>
</gene>
<sequence length="172" mass="19131">MSSRAFIVETTTGHVVDEVDPTYEWDAALNRPETIRYTASIEDPDEYERDWRNLATPWKHSLVVEEEGRLMGGPIVPHQYEPGQDLAFTARGMRHMMLQRRVLPPIAYAQGTVVLPTGSRTLPATRTCRDLISGRSGASSSRRPCSPRAGSSRSRCRPRAAAPATATTRVPR</sequence>
<reference evidence="2 3" key="1">
    <citation type="submission" date="2019-01" db="EMBL/GenBank/DDBJ databases">
        <title>Leucobacter muris sp. nov. isolated from the nose of a laboratory mouse.</title>
        <authorList>
            <person name="Benga L."/>
            <person name="Sproeer C."/>
            <person name="Schumann P."/>
            <person name="Verbarg S."/>
            <person name="Bunk B."/>
            <person name="Engelhardt E."/>
            <person name="Benten P.M."/>
            <person name="Sager M."/>
        </authorList>
    </citation>
    <scope>NUCLEOTIDE SEQUENCE [LARGE SCALE GENOMIC DNA]</scope>
    <source>
        <strain evidence="2 3">DSM 101948</strain>
    </source>
</reference>
<accession>A0ABX5QIN3</accession>
<proteinExistence type="predicted"/>
<dbReference type="EMBL" id="CP035037">
    <property type="protein sequence ID" value="QAB18795.1"/>
    <property type="molecule type" value="Genomic_DNA"/>
</dbReference>
<evidence type="ECO:0000313" key="3">
    <source>
        <dbReference type="Proteomes" id="UP000285768"/>
    </source>
</evidence>
<dbReference type="Proteomes" id="UP000285768">
    <property type="component" value="Chromosome"/>
</dbReference>
<feature type="region of interest" description="Disordered" evidence="1">
    <location>
        <begin position="132"/>
        <end position="172"/>
    </location>
</feature>